<keyword evidence="2" id="KW-1185">Reference proteome</keyword>
<evidence type="ECO:0000313" key="2">
    <source>
        <dbReference type="Proteomes" id="UP000185984"/>
    </source>
</evidence>
<protein>
    <submittedName>
        <fullName evidence="1">Uncharacterized protein</fullName>
    </submittedName>
</protein>
<dbReference type="Proteomes" id="UP000185984">
    <property type="component" value="Unassembled WGS sequence"/>
</dbReference>
<gene>
    <name evidence="1" type="ORF">NIES1031_21350</name>
</gene>
<dbReference type="OrthoDB" id="396512at2"/>
<comment type="caution">
    <text evidence="1">The sequence shown here is derived from an EMBL/GenBank/DDBJ whole genome shotgun (WGS) entry which is preliminary data.</text>
</comment>
<accession>A0A1U7HDX7</accession>
<dbReference type="EMBL" id="MRCC01000024">
    <property type="protein sequence ID" value="OKH21802.1"/>
    <property type="molecule type" value="Genomic_DNA"/>
</dbReference>
<reference evidence="1 2" key="1">
    <citation type="submission" date="2016-11" db="EMBL/GenBank/DDBJ databases">
        <title>Draft Genome Sequences of Nine Cyanobacterial Strains from Diverse Habitats.</title>
        <authorList>
            <person name="Zhu T."/>
            <person name="Hou S."/>
            <person name="Lu X."/>
            <person name="Hess W.R."/>
        </authorList>
    </citation>
    <scope>NUCLEOTIDE SEQUENCE [LARGE SCALE GENOMIC DNA]</scope>
    <source>
        <strain evidence="1 2">5.2 s.c.1</strain>
    </source>
</reference>
<name>A0A1U7HDX7_9CHRO</name>
<organism evidence="1 2">
    <name type="scientific">Chroogloeocystis siderophila 5.2 s.c.1</name>
    <dbReference type="NCBI Taxonomy" id="247279"/>
    <lineage>
        <taxon>Bacteria</taxon>
        <taxon>Bacillati</taxon>
        <taxon>Cyanobacteriota</taxon>
        <taxon>Cyanophyceae</taxon>
        <taxon>Oscillatoriophycideae</taxon>
        <taxon>Chroococcales</taxon>
        <taxon>Chroococcaceae</taxon>
        <taxon>Chroogloeocystis</taxon>
    </lineage>
</organism>
<dbReference type="AlphaFoldDB" id="A0A1U7HDX7"/>
<proteinExistence type="predicted"/>
<sequence length="410" mass="46308">MRIENLRSETNGNLSKVAATVIWEDSDRLTQEIYFQTTEPFANDLSCNPHAFLIACIMPAMRQGEARVSINAPICPDLHNGLITAMSWIRQWYKPERQLVQIEAKVLATPKPRTAERAGFFFSGGIDSLTTLRANRLDFLLEHPRSIKDGLLIHGLEVEDSQLFEQIVGSMLNIAQDAGVTLIPVYTNIRQLNPDWEFWGKEFQGSVLAAVAHVFAQRLSLVTIPSSFDIFNLYPYGSHPLLDPNYSSSDLQIRHDSILLSRLNKTKLVADWDVALQNLRVCNKTRFIQSGWLNCGQCEKCLRTMTALLALGVLDKTRAFPQDNVSEALLVAKSYIKNPPYAESCYRELIAPLAAQGRHDLVRAIKWIITRYHLVEGLKQMDRTLLNGNIHNLYKVAQDKTKQSDSKLSA</sequence>
<dbReference type="STRING" id="247279.NIES1031_21350"/>
<evidence type="ECO:0000313" key="1">
    <source>
        <dbReference type="EMBL" id="OKH21802.1"/>
    </source>
</evidence>
<dbReference type="RefSeq" id="WP_073551461.1">
    <property type="nucleotide sequence ID" value="NZ_CAWMVK010000017.1"/>
</dbReference>